<evidence type="ECO:0000313" key="1">
    <source>
        <dbReference type="EMBL" id="ALZ85099.1"/>
    </source>
</evidence>
<name>A0A0U4VPL6_9PSED</name>
<dbReference type="AlphaFoldDB" id="A0A0U4VPL6"/>
<sequence>MSSDNDIQVREALLALHRQLQENVAQLGSIDCEDSGARAMIDAINALNELAATLVVEASLLVPLPAL</sequence>
<reference evidence="1 2" key="1">
    <citation type="submission" date="2016-01" db="EMBL/GenBank/DDBJ databases">
        <title>Annotation of Pseudomonas oryzihabitans USDA-ARS-USMARC-56511.</title>
        <authorList>
            <person name="Harhay G.P."/>
            <person name="Harhay D.M."/>
            <person name="Smith T.P.L."/>
            <person name="Bono J.L."/>
            <person name="Heaton M.P."/>
            <person name="Clawson M.L."/>
            <person name="Chitko-Mckown C.G."/>
            <person name="Capik S.F."/>
            <person name="DeDonder K.D."/>
            <person name="Apley M.D."/>
            <person name="Lubbers B.V."/>
            <person name="White B.J."/>
            <person name="Larson R.L."/>
        </authorList>
    </citation>
    <scope>NUCLEOTIDE SEQUENCE [LARGE SCALE GENOMIC DNA]</scope>
    <source>
        <strain evidence="1 2">USDA-ARS-USMARC-56511</strain>
    </source>
</reference>
<organism evidence="1 2">
    <name type="scientific">Pseudomonas oryzihabitans</name>
    <dbReference type="NCBI Taxonomy" id="47885"/>
    <lineage>
        <taxon>Bacteria</taxon>
        <taxon>Pseudomonadati</taxon>
        <taxon>Pseudomonadota</taxon>
        <taxon>Gammaproteobacteria</taxon>
        <taxon>Pseudomonadales</taxon>
        <taxon>Pseudomonadaceae</taxon>
        <taxon>Pseudomonas</taxon>
    </lineage>
</organism>
<dbReference type="EMBL" id="CP013987">
    <property type="protein sequence ID" value="ALZ85099.1"/>
    <property type="molecule type" value="Genomic_DNA"/>
</dbReference>
<dbReference type="RefSeq" id="WP_059315269.1">
    <property type="nucleotide sequence ID" value="NZ_CP013987.1"/>
</dbReference>
<gene>
    <name evidence="1" type="ORF">APT59_13185</name>
</gene>
<protein>
    <submittedName>
        <fullName evidence="1">Uncharacterized protein</fullName>
    </submittedName>
</protein>
<dbReference type="KEGG" id="por:APT59_13185"/>
<evidence type="ECO:0000313" key="2">
    <source>
        <dbReference type="Proteomes" id="UP000064137"/>
    </source>
</evidence>
<dbReference type="Proteomes" id="UP000064137">
    <property type="component" value="Chromosome"/>
</dbReference>
<dbReference type="OrthoDB" id="7027039at2"/>
<proteinExistence type="predicted"/>
<accession>A0A0U4VPL6</accession>